<dbReference type="GO" id="GO:0008017">
    <property type="term" value="F:microtubule binding"/>
    <property type="evidence" value="ECO:0007669"/>
    <property type="project" value="TreeGrafter"/>
</dbReference>
<dbReference type="Proteomes" id="UP000243459">
    <property type="component" value="Chromosome 1"/>
</dbReference>
<accession>A0A5P1FUH9</accession>
<evidence type="ECO:0000313" key="3">
    <source>
        <dbReference type="Proteomes" id="UP000243459"/>
    </source>
</evidence>
<evidence type="ECO:0000256" key="1">
    <source>
        <dbReference type="ARBA" id="ARBA00010016"/>
    </source>
</evidence>
<dbReference type="GO" id="GO:0005880">
    <property type="term" value="C:nuclear microtubule"/>
    <property type="evidence" value="ECO:0007669"/>
    <property type="project" value="TreeGrafter"/>
</dbReference>
<comment type="similarity">
    <text evidence="1">Belongs to the QWRF family.</text>
</comment>
<protein>
    <submittedName>
        <fullName evidence="2">Uncharacterized protein</fullName>
    </submittedName>
</protein>
<dbReference type="GO" id="GO:0005737">
    <property type="term" value="C:cytoplasm"/>
    <property type="evidence" value="ECO:0007669"/>
    <property type="project" value="TreeGrafter"/>
</dbReference>
<dbReference type="PANTHER" id="PTHR31807">
    <property type="entry name" value="AUGMIN FAMILY MEMBER"/>
    <property type="match status" value="1"/>
</dbReference>
<sequence>MPYLDNWSSAEEDYSSSLTGVTKALQDASLRLPITGNVKADVKDLKEVFDSIMNIFSCLSPCVQRFVPKGEVVEDVISNLAELVSTERALIEECGSLLSQAHNLQMTECSLRGQLIQSKRSAGA</sequence>
<organism evidence="2 3">
    <name type="scientific">Asparagus officinalis</name>
    <name type="common">Garden asparagus</name>
    <dbReference type="NCBI Taxonomy" id="4686"/>
    <lineage>
        <taxon>Eukaryota</taxon>
        <taxon>Viridiplantae</taxon>
        <taxon>Streptophyta</taxon>
        <taxon>Embryophyta</taxon>
        <taxon>Tracheophyta</taxon>
        <taxon>Spermatophyta</taxon>
        <taxon>Magnoliopsida</taxon>
        <taxon>Liliopsida</taxon>
        <taxon>Asparagales</taxon>
        <taxon>Asparagaceae</taxon>
        <taxon>Asparagoideae</taxon>
        <taxon>Asparagus</taxon>
    </lineage>
</organism>
<evidence type="ECO:0000313" key="2">
    <source>
        <dbReference type="EMBL" id="ONK81976.1"/>
    </source>
</evidence>
<dbReference type="GO" id="GO:0051225">
    <property type="term" value="P:spindle assembly"/>
    <property type="evidence" value="ECO:0007669"/>
    <property type="project" value="TreeGrafter"/>
</dbReference>
<dbReference type="AlphaFoldDB" id="A0A5P1FUH9"/>
<dbReference type="OrthoDB" id="542108at2759"/>
<dbReference type="EMBL" id="CM007381">
    <property type="protein sequence ID" value="ONK81976.1"/>
    <property type="molecule type" value="Genomic_DNA"/>
</dbReference>
<reference evidence="3" key="1">
    <citation type="journal article" date="2017" name="Nat. Commun.">
        <title>The asparagus genome sheds light on the origin and evolution of a young Y chromosome.</title>
        <authorList>
            <person name="Harkess A."/>
            <person name="Zhou J."/>
            <person name="Xu C."/>
            <person name="Bowers J.E."/>
            <person name="Van der Hulst R."/>
            <person name="Ayyampalayam S."/>
            <person name="Mercati F."/>
            <person name="Riccardi P."/>
            <person name="McKain M.R."/>
            <person name="Kakrana A."/>
            <person name="Tang H."/>
            <person name="Ray J."/>
            <person name="Groenendijk J."/>
            <person name="Arikit S."/>
            <person name="Mathioni S.M."/>
            <person name="Nakano M."/>
            <person name="Shan H."/>
            <person name="Telgmann-Rauber A."/>
            <person name="Kanno A."/>
            <person name="Yue Z."/>
            <person name="Chen H."/>
            <person name="Li W."/>
            <person name="Chen Y."/>
            <person name="Xu X."/>
            <person name="Zhang Y."/>
            <person name="Luo S."/>
            <person name="Chen H."/>
            <person name="Gao J."/>
            <person name="Mao Z."/>
            <person name="Pires J.C."/>
            <person name="Luo M."/>
            <person name="Kudrna D."/>
            <person name="Wing R.A."/>
            <person name="Meyers B.C."/>
            <person name="Yi K."/>
            <person name="Kong H."/>
            <person name="Lavrijsen P."/>
            <person name="Sunseri F."/>
            <person name="Falavigna A."/>
            <person name="Ye Y."/>
            <person name="Leebens-Mack J.H."/>
            <person name="Chen G."/>
        </authorList>
    </citation>
    <scope>NUCLEOTIDE SEQUENCE [LARGE SCALE GENOMIC DNA]</scope>
    <source>
        <strain evidence="3">cv. DH0086</strain>
    </source>
</reference>
<name>A0A5P1FUH9_ASPOF</name>
<gene>
    <name evidence="2" type="ORF">A4U43_C01F34840</name>
</gene>
<dbReference type="PANTHER" id="PTHR31807:SF6">
    <property type="entry name" value="PROTEIN ENDOSPERM DEFECTIVE 1-RELATED"/>
    <property type="match status" value="1"/>
</dbReference>
<dbReference type="Pfam" id="PF04484">
    <property type="entry name" value="QWRF"/>
    <property type="match status" value="1"/>
</dbReference>
<dbReference type="Gramene" id="ONK81976">
    <property type="protein sequence ID" value="ONK81976"/>
    <property type="gene ID" value="A4U43_C01F34840"/>
</dbReference>
<dbReference type="InterPro" id="IPR007573">
    <property type="entry name" value="QWRF"/>
</dbReference>
<proteinExistence type="inferred from homology"/>
<keyword evidence="3" id="KW-1185">Reference proteome</keyword>